<feature type="transmembrane region" description="Helical" evidence="11">
    <location>
        <begin position="205"/>
        <end position="227"/>
    </location>
</feature>
<dbReference type="GO" id="GO:0015217">
    <property type="term" value="F:ADP transmembrane transporter activity"/>
    <property type="evidence" value="ECO:0007669"/>
    <property type="project" value="TreeGrafter"/>
</dbReference>
<evidence type="ECO:0000256" key="1">
    <source>
        <dbReference type="ARBA" id="ARBA00004585"/>
    </source>
</evidence>
<dbReference type="Gene3D" id="1.50.40.10">
    <property type="entry name" value="Mitochondrial carrier domain"/>
    <property type="match status" value="1"/>
</dbReference>
<dbReference type="Pfam" id="PF00153">
    <property type="entry name" value="Mito_carr"/>
    <property type="match status" value="2"/>
</dbReference>
<keyword evidence="6 11" id="KW-1133">Transmembrane helix</keyword>
<evidence type="ECO:0000256" key="6">
    <source>
        <dbReference type="ARBA" id="ARBA00022989"/>
    </source>
</evidence>
<dbReference type="PANTHER" id="PTHR45939:SF5">
    <property type="entry name" value="PEROXISOMAL MEMBRANE PROTEIN PMP34"/>
    <property type="match status" value="1"/>
</dbReference>
<dbReference type="InterPro" id="IPR018108">
    <property type="entry name" value="MCP_transmembrane"/>
</dbReference>
<comment type="subcellular location">
    <subcellularLocation>
        <location evidence="1">Peroxisome membrane</location>
        <topology evidence="1">Multi-pass membrane protein</topology>
    </subcellularLocation>
</comment>
<feature type="repeat" description="Solcar" evidence="9">
    <location>
        <begin position="37"/>
        <end position="137"/>
    </location>
</feature>
<evidence type="ECO:0000256" key="3">
    <source>
        <dbReference type="ARBA" id="ARBA00022448"/>
    </source>
</evidence>
<proteinExistence type="inferred from homology"/>
<protein>
    <recommendedName>
        <fullName evidence="14">Peroxisomal membrane protein PMP34</fullName>
    </recommendedName>
</protein>
<evidence type="ECO:0000256" key="8">
    <source>
        <dbReference type="ARBA" id="ARBA00023140"/>
    </source>
</evidence>
<feature type="transmembrane region" description="Helical" evidence="11">
    <location>
        <begin position="150"/>
        <end position="170"/>
    </location>
</feature>
<dbReference type="GO" id="GO:0080122">
    <property type="term" value="F:AMP transmembrane transporter activity"/>
    <property type="evidence" value="ECO:0007669"/>
    <property type="project" value="TreeGrafter"/>
</dbReference>
<dbReference type="GO" id="GO:0005778">
    <property type="term" value="C:peroxisomal membrane"/>
    <property type="evidence" value="ECO:0007669"/>
    <property type="project" value="UniProtKB-SubCell"/>
</dbReference>
<keyword evidence="13" id="KW-1185">Reference proteome</keyword>
<dbReference type="AlphaFoldDB" id="A0A3S1AUU7"/>
<dbReference type="GO" id="GO:0044610">
    <property type="term" value="F:FMN transmembrane transporter activity"/>
    <property type="evidence" value="ECO:0007669"/>
    <property type="project" value="TreeGrafter"/>
</dbReference>
<dbReference type="GO" id="GO:0005347">
    <property type="term" value="F:ATP transmembrane transporter activity"/>
    <property type="evidence" value="ECO:0007669"/>
    <property type="project" value="TreeGrafter"/>
</dbReference>
<feature type="transmembrane region" description="Helical" evidence="11">
    <location>
        <begin position="43"/>
        <end position="62"/>
    </location>
</feature>
<reference evidence="12 13" key="1">
    <citation type="submission" date="2019-01" db="EMBL/GenBank/DDBJ databases">
        <title>A draft genome assembly of the solar-powered sea slug Elysia chlorotica.</title>
        <authorList>
            <person name="Cai H."/>
            <person name="Li Q."/>
            <person name="Fang X."/>
            <person name="Li J."/>
            <person name="Curtis N.E."/>
            <person name="Altenburger A."/>
            <person name="Shibata T."/>
            <person name="Feng M."/>
            <person name="Maeda T."/>
            <person name="Schwartz J.A."/>
            <person name="Shigenobu S."/>
            <person name="Lundholm N."/>
            <person name="Nishiyama T."/>
            <person name="Yang H."/>
            <person name="Hasebe M."/>
            <person name="Li S."/>
            <person name="Pierce S.K."/>
            <person name="Wang J."/>
        </authorList>
    </citation>
    <scope>NUCLEOTIDE SEQUENCE [LARGE SCALE GENOMIC DNA]</scope>
    <source>
        <strain evidence="12">EC2010</strain>
        <tissue evidence="12">Whole organism of an adult</tissue>
    </source>
</reference>
<gene>
    <name evidence="12" type="ORF">EGW08_019438</name>
</gene>
<dbReference type="GO" id="GO:0015228">
    <property type="term" value="F:coenzyme A transmembrane transporter activity"/>
    <property type="evidence" value="ECO:0007669"/>
    <property type="project" value="TreeGrafter"/>
</dbReference>
<keyword evidence="7 9" id="KW-0472">Membrane</keyword>
<dbReference type="GO" id="GO:0015230">
    <property type="term" value="F:FAD transmembrane transporter activity"/>
    <property type="evidence" value="ECO:0007669"/>
    <property type="project" value="TreeGrafter"/>
</dbReference>
<keyword evidence="5" id="KW-0677">Repeat</keyword>
<dbReference type="GO" id="GO:0051724">
    <property type="term" value="F:NAD transmembrane transporter activity"/>
    <property type="evidence" value="ECO:0007669"/>
    <property type="project" value="TreeGrafter"/>
</dbReference>
<evidence type="ECO:0008006" key="14">
    <source>
        <dbReference type="Google" id="ProtNLM"/>
    </source>
</evidence>
<feature type="repeat" description="Solcar" evidence="9">
    <location>
        <begin position="147"/>
        <end position="225"/>
    </location>
</feature>
<evidence type="ECO:0000256" key="4">
    <source>
        <dbReference type="ARBA" id="ARBA00022692"/>
    </source>
</evidence>
<name>A0A3S1AUU7_ELYCH</name>
<dbReference type="PANTHER" id="PTHR45939">
    <property type="entry name" value="PEROXISOMAL MEMBRANE PROTEIN PMP34-RELATED"/>
    <property type="match status" value="1"/>
</dbReference>
<accession>A0A3S1AUU7</accession>
<dbReference type="InterPro" id="IPR052217">
    <property type="entry name" value="Mito/Peroxisomal_Carrier"/>
</dbReference>
<evidence type="ECO:0000256" key="2">
    <source>
        <dbReference type="ARBA" id="ARBA00006375"/>
    </source>
</evidence>
<keyword evidence="3 10" id="KW-0813">Transport</keyword>
<evidence type="ECO:0000256" key="10">
    <source>
        <dbReference type="RuleBase" id="RU000488"/>
    </source>
</evidence>
<comment type="similarity">
    <text evidence="2 10">Belongs to the mitochondrial carrier (TC 2.A.29) family.</text>
</comment>
<dbReference type="SUPFAM" id="SSF103506">
    <property type="entry name" value="Mitochondrial carrier"/>
    <property type="match status" value="1"/>
</dbReference>
<evidence type="ECO:0000256" key="5">
    <source>
        <dbReference type="ARBA" id="ARBA00022737"/>
    </source>
</evidence>
<comment type="caution">
    <text evidence="12">The sequence shown here is derived from an EMBL/GenBank/DDBJ whole genome shotgun (WGS) entry which is preliminary data.</text>
</comment>
<keyword evidence="8" id="KW-0576">Peroxisome</keyword>
<evidence type="ECO:0000313" key="13">
    <source>
        <dbReference type="Proteomes" id="UP000271974"/>
    </source>
</evidence>
<organism evidence="12 13">
    <name type="scientific">Elysia chlorotica</name>
    <name type="common">Eastern emerald elysia</name>
    <name type="synonym">Sea slug</name>
    <dbReference type="NCBI Taxonomy" id="188477"/>
    <lineage>
        <taxon>Eukaryota</taxon>
        <taxon>Metazoa</taxon>
        <taxon>Spiralia</taxon>
        <taxon>Lophotrochozoa</taxon>
        <taxon>Mollusca</taxon>
        <taxon>Gastropoda</taxon>
        <taxon>Heterobranchia</taxon>
        <taxon>Euthyneura</taxon>
        <taxon>Panpulmonata</taxon>
        <taxon>Sacoglossa</taxon>
        <taxon>Placobranchoidea</taxon>
        <taxon>Plakobranchidae</taxon>
        <taxon>Elysia</taxon>
    </lineage>
</organism>
<evidence type="ECO:0000256" key="11">
    <source>
        <dbReference type="SAM" id="Phobius"/>
    </source>
</evidence>
<dbReference type="PROSITE" id="PS50920">
    <property type="entry name" value="SOLCAR"/>
    <property type="match status" value="2"/>
</dbReference>
<evidence type="ECO:0000256" key="9">
    <source>
        <dbReference type="PROSITE-ProRule" id="PRU00282"/>
    </source>
</evidence>
<evidence type="ECO:0000313" key="12">
    <source>
        <dbReference type="EMBL" id="RUS72801.1"/>
    </source>
</evidence>
<dbReference type="EMBL" id="RQTK01001017">
    <property type="protein sequence ID" value="RUS72801.1"/>
    <property type="molecule type" value="Genomic_DNA"/>
</dbReference>
<dbReference type="OrthoDB" id="10266426at2759"/>
<dbReference type="STRING" id="188477.A0A3S1AUU7"/>
<keyword evidence="4 9" id="KW-0812">Transmembrane</keyword>
<dbReference type="InterPro" id="IPR023395">
    <property type="entry name" value="MCP_dom_sf"/>
</dbReference>
<evidence type="ECO:0000256" key="7">
    <source>
        <dbReference type="ARBA" id="ARBA00023136"/>
    </source>
</evidence>
<sequence>MYLGWFPVVSALCCSNFVYFYSFNGIKSVMLGSQKKARPLLDLSVAFISGCVNVLLTTPLWVANTRLKLQGAKLHTEHYNKKTDEPTRRHYAGILDCLLKMIKTEGVVKLWGGTIPSLLLATNPAIQFMVYEALKRYFKRILKVAELSGLLYFILGAVAKATATVITYPLQVVQSRLRVIYKIPQLYCFRTKGVRFLYKGMEAKLLQTVLTAALMFAIYEKIAHFIFQTMGLR</sequence>
<dbReference type="Proteomes" id="UP000271974">
    <property type="component" value="Unassembled WGS sequence"/>
</dbReference>
<feature type="transmembrane region" description="Helical" evidence="11">
    <location>
        <begin position="6"/>
        <end position="23"/>
    </location>
</feature>